<dbReference type="InterPro" id="IPR009010">
    <property type="entry name" value="Asp_de-COase-like_dom_sf"/>
</dbReference>
<dbReference type="PROSITE" id="PS00932">
    <property type="entry name" value="MOLYBDOPTERIN_PROK_3"/>
    <property type="match status" value="1"/>
</dbReference>
<keyword evidence="9" id="KW-0732">Signal</keyword>
<dbReference type="PROSITE" id="PS00551">
    <property type="entry name" value="MOLYBDOPTERIN_PROK_1"/>
    <property type="match status" value="1"/>
</dbReference>
<dbReference type="Gene3D" id="3.40.50.740">
    <property type="match status" value="1"/>
</dbReference>
<dbReference type="NCBIfam" id="TIGR02166">
    <property type="entry name" value="dmsA_ynfE"/>
    <property type="match status" value="1"/>
</dbReference>
<evidence type="ECO:0000259" key="16">
    <source>
        <dbReference type="PROSITE" id="PS51669"/>
    </source>
</evidence>
<dbReference type="GO" id="GO:0043546">
    <property type="term" value="F:molybdopterin cofactor binding"/>
    <property type="evidence" value="ECO:0007669"/>
    <property type="project" value="InterPro"/>
</dbReference>
<dbReference type="Pfam" id="PF04879">
    <property type="entry name" value="Molybdop_Fe4S4"/>
    <property type="match status" value="1"/>
</dbReference>
<dbReference type="Gene3D" id="2.20.25.90">
    <property type="entry name" value="ADC-like domains"/>
    <property type="match status" value="1"/>
</dbReference>
<proteinExistence type="inferred from homology"/>
<sequence>MKTKIPDAVLAAEVSRRGLVKTTAIGGLAMASSAFTLPFTRIANAAEAISPTKTDEKVVWSACTVNCGSRCPLRMHVVDGEIKYVETDNTGNDDYDGLHQVRACLRGRSMRRRVYNPDRLKYPMKRVGARGEGKFERISWDEAYDIIATNMQRLIKEYGNESIYLNYGTGTLGGTLTRSWPPGKTLVARLMNCCGGYLNHYGDYSSAQIAAGLNYTYGGWADGNSPSDIENSKLVVLFGNNPGETRMSGGGVTYYLEQARQKSNARMIIIDPRYTDTGAGREDEWIPIRPGTDAALVNGLAYVLITENMVDQPFLDKYCVGYDEKTLPASAPKNGHYKAYILGQGKDGIAKTPEWAAQITGIPADRIIKLAREIGSAKPAYICQGWGPQRHANGEIATRAISMLAILTGNVGINGGNSGAREGSYALPFERMPTLENPVETSISMFMWTDAIERGPEMTALRDGVRGKDKLDVPIKMIWNYAGNCLINQHSEINRTHEILQDDKKCEMIVVIDCHMTSSAKYADILLPDCTASEQMDFALDASCGNMSYVIFTDQAIKPRFECKTIYEMTSELAKRLGVEQQFTEGRTQEEWMRHLYEQSRKSIPNLPTFEEFRKQGIFKQRDPEGHHVAYKDFREDPQANPLTTPSGKIEIYSQALADIAATWELPEGDVIDPLPIYTPGFENYNDPLTDKFPLQLTGFHYKARVHSTYGNVDVLKAACRQEMWINPMDAQKRGINNGDKVRIFNDRGEVHIEAKVTPRMMPGVVALGEGAWYDPDAKRVDQGGCINVLTTQRPSPLAKGNPSHTNLVQVEKAYGELAAVAPLPRAHFTKPNIVIKPNANSRPTGDTTGYLANPKEV</sequence>
<dbReference type="InterPro" id="IPR006657">
    <property type="entry name" value="MoPterin_dinucl-bd_dom"/>
</dbReference>
<dbReference type="InterPro" id="IPR050612">
    <property type="entry name" value="Prok_Mopterin_Oxidored"/>
</dbReference>
<dbReference type="PROSITE" id="PS51318">
    <property type="entry name" value="TAT"/>
    <property type="match status" value="1"/>
</dbReference>
<keyword evidence="8" id="KW-0479">Metal-binding</keyword>
<evidence type="ECO:0000313" key="18">
    <source>
        <dbReference type="Proteomes" id="UP000003915"/>
    </source>
</evidence>
<dbReference type="InterPro" id="IPR006963">
    <property type="entry name" value="Mopterin_OxRdtase_4Fe-4S_dom"/>
</dbReference>
<dbReference type="CDD" id="cd02794">
    <property type="entry name" value="MopB_CT_DmsA-EC"/>
    <property type="match status" value="1"/>
</dbReference>
<dbReference type="GO" id="GO:0030288">
    <property type="term" value="C:outer membrane-bounded periplasmic space"/>
    <property type="evidence" value="ECO:0007669"/>
    <property type="project" value="TreeGrafter"/>
</dbReference>
<dbReference type="InterPro" id="IPR011888">
    <property type="entry name" value="Anaer_DMSO_reductase"/>
</dbReference>
<dbReference type="FunFam" id="3.40.228.10:FF:000004">
    <property type="entry name" value="Dimethyl sulfoxide reductase subunit A"/>
    <property type="match status" value="1"/>
</dbReference>
<comment type="subcellular location">
    <subcellularLocation>
        <location evidence="3">Cell membrane</location>
        <topology evidence="3">Peripheral membrane protein</topology>
        <orientation evidence="3">Cytoplasmic side</orientation>
    </subcellularLocation>
</comment>
<dbReference type="GO" id="GO:0005886">
    <property type="term" value="C:plasma membrane"/>
    <property type="evidence" value="ECO:0007669"/>
    <property type="project" value="UniProtKB-SubCell"/>
</dbReference>
<dbReference type="SMART" id="SM00926">
    <property type="entry name" value="Molybdop_Fe4S4"/>
    <property type="match status" value="1"/>
</dbReference>
<dbReference type="NCBIfam" id="TIGR01409">
    <property type="entry name" value="TAT_signal_seq"/>
    <property type="match status" value="1"/>
</dbReference>
<feature type="region of interest" description="Disordered" evidence="15">
    <location>
        <begin position="836"/>
        <end position="858"/>
    </location>
</feature>
<dbReference type="FunFam" id="3.40.50.12440:FF:000003">
    <property type="entry name" value="Anaerobic dimethyl sulfoxide reductase subunit A"/>
    <property type="match status" value="1"/>
</dbReference>
<dbReference type="PROSITE" id="PS51669">
    <property type="entry name" value="4FE4S_MOW_BIS_MGD"/>
    <property type="match status" value="1"/>
</dbReference>
<keyword evidence="7" id="KW-0500">Molybdenum</keyword>
<dbReference type="InterPro" id="IPR006656">
    <property type="entry name" value="Mopterin_OxRdtase"/>
</dbReference>
<keyword evidence="14" id="KW-0472">Membrane</keyword>
<feature type="compositionally biased region" description="Polar residues" evidence="15">
    <location>
        <begin position="839"/>
        <end position="848"/>
    </location>
</feature>
<evidence type="ECO:0000256" key="10">
    <source>
        <dbReference type="ARBA" id="ARBA00022764"/>
    </source>
</evidence>
<dbReference type="NCBIfam" id="NF011566">
    <property type="entry name" value="PRK14990.1"/>
    <property type="match status" value="1"/>
</dbReference>
<evidence type="ECO:0000256" key="13">
    <source>
        <dbReference type="ARBA" id="ARBA00023014"/>
    </source>
</evidence>
<keyword evidence="12" id="KW-0408">Iron</keyword>
<evidence type="ECO:0000256" key="1">
    <source>
        <dbReference type="ARBA" id="ARBA00001942"/>
    </source>
</evidence>
<name>A0A6C8H4B4_SALET</name>
<evidence type="ECO:0000256" key="9">
    <source>
        <dbReference type="ARBA" id="ARBA00022729"/>
    </source>
</evidence>
<dbReference type="GO" id="GO:0009061">
    <property type="term" value="P:anaerobic respiration"/>
    <property type="evidence" value="ECO:0007669"/>
    <property type="project" value="TreeGrafter"/>
</dbReference>
<feature type="domain" description="4Fe-4S Mo/W bis-MGD-type" evidence="16">
    <location>
        <begin position="56"/>
        <end position="118"/>
    </location>
</feature>
<dbReference type="InterPro" id="IPR019546">
    <property type="entry name" value="TAT_signal_bac_arc"/>
</dbReference>
<keyword evidence="6" id="KW-0004">4Fe-4S</keyword>
<keyword evidence="5" id="KW-1003">Cell membrane</keyword>
<dbReference type="FunFam" id="2.20.25.90:FF:000004">
    <property type="entry name" value="Dimethyl sulfoxide reductase subunit A"/>
    <property type="match status" value="1"/>
</dbReference>
<dbReference type="FunFam" id="3.40.50.740:FF:000005">
    <property type="entry name" value="Anaerobic dimethyl sulfoxide reductase, A subunit"/>
    <property type="match status" value="1"/>
</dbReference>
<dbReference type="Pfam" id="PF01568">
    <property type="entry name" value="Molydop_binding"/>
    <property type="match status" value="1"/>
</dbReference>
<organism evidence="17 18">
    <name type="scientific">Salmonella enterica subsp. enterica serovar Uganda str. R8-3404</name>
    <dbReference type="NCBI Taxonomy" id="913083"/>
    <lineage>
        <taxon>Bacteria</taxon>
        <taxon>Pseudomonadati</taxon>
        <taxon>Pseudomonadota</taxon>
        <taxon>Gammaproteobacteria</taxon>
        <taxon>Enterobacterales</taxon>
        <taxon>Enterobacteriaceae</taxon>
        <taxon>Salmonella</taxon>
    </lineage>
</organism>
<keyword evidence="10" id="KW-0574">Periplasm</keyword>
<dbReference type="Proteomes" id="UP000003915">
    <property type="component" value="Unassembled WGS sequence"/>
</dbReference>
<dbReference type="PROSITE" id="PS00490">
    <property type="entry name" value="MOLYBDOPTERIN_PROK_2"/>
    <property type="match status" value="1"/>
</dbReference>
<dbReference type="InterPro" id="IPR027467">
    <property type="entry name" value="MopterinOxRdtase_cofactor_BS"/>
</dbReference>
<dbReference type="InterPro" id="IPR006311">
    <property type="entry name" value="TAT_signal"/>
</dbReference>
<dbReference type="EMBL" id="AFCV01000408">
    <property type="protein sequence ID" value="EHC93812.1"/>
    <property type="molecule type" value="Genomic_DNA"/>
</dbReference>
<accession>A0A6C8H4B4</accession>
<dbReference type="SUPFAM" id="SSF53706">
    <property type="entry name" value="Formate dehydrogenase/DMSO reductase, domains 1-3"/>
    <property type="match status" value="1"/>
</dbReference>
<evidence type="ECO:0000256" key="3">
    <source>
        <dbReference type="ARBA" id="ARBA00004413"/>
    </source>
</evidence>
<evidence type="ECO:0000256" key="7">
    <source>
        <dbReference type="ARBA" id="ARBA00022505"/>
    </source>
</evidence>
<dbReference type="CDD" id="cd02770">
    <property type="entry name" value="MopB_DmsA-EC"/>
    <property type="match status" value="1"/>
</dbReference>
<dbReference type="GO" id="GO:0030151">
    <property type="term" value="F:molybdenum ion binding"/>
    <property type="evidence" value="ECO:0007669"/>
    <property type="project" value="InterPro"/>
</dbReference>
<dbReference type="Gene3D" id="2.40.40.20">
    <property type="match status" value="1"/>
</dbReference>
<reference evidence="17 18" key="1">
    <citation type="journal article" date="2011" name="BMC Genomics">
        <title>Genome sequencing reveals diversification of virulence factor content and possible host adaptation in distinct subpopulations of Salmonella enterica.</title>
        <authorList>
            <person name="den Bakker H.C."/>
            <person name="Moreno Switt A.I."/>
            <person name="Govoni G."/>
            <person name="Cummings C.A."/>
            <person name="Ranieri M.L."/>
            <person name="Degoricija L."/>
            <person name="Hoelzer K."/>
            <person name="Rodriguez-Rivera L.D."/>
            <person name="Brown S."/>
            <person name="Bolchacova E."/>
            <person name="Furtado M.R."/>
            <person name="Wiedmann M."/>
        </authorList>
    </citation>
    <scope>NUCLEOTIDE SEQUENCE [LARGE SCALE GENOMIC DNA]</scope>
    <source>
        <strain evidence="17 18">R8-3404</strain>
    </source>
</reference>
<evidence type="ECO:0000256" key="11">
    <source>
        <dbReference type="ARBA" id="ARBA00023002"/>
    </source>
</evidence>
<dbReference type="AlphaFoldDB" id="A0A6C8H4B4"/>
<comment type="similarity">
    <text evidence="4">Belongs to the prokaryotic molybdopterin-containing oxidoreductase family.</text>
</comment>
<evidence type="ECO:0000256" key="15">
    <source>
        <dbReference type="SAM" id="MobiDB-lite"/>
    </source>
</evidence>
<dbReference type="PANTHER" id="PTHR43742">
    <property type="entry name" value="TRIMETHYLAMINE-N-OXIDE REDUCTASE"/>
    <property type="match status" value="1"/>
</dbReference>
<evidence type="ECO:0000256" key="8">
    <source>
        <dbReference type="ARBA" id="ARBA00022723"/>
    </source>
</evidence>
<comment type="caution">
    <text evidence="17">The sequence shown here is derived from an EMBL/GenBank/DDBJ whole genome shotgun (WGS) entry which is preliminary data.</text>
</comment>
<evidence type="ECO:0000256" key="5">
    <source>
        <dbReference type="ARBA" id="ARBA00022475"/>
    </source>
</evidence>
<dbReference type="Pfam" id="PF00384">
    <property type="entry name" value="Molybdopterin"/>
    <property type="match status" value="1"/>
</dbReference>
<evidence type="ECO:0000256" key="4">
    <source>
        <dbReference type="ARBA" id="ARBA00010312"/>
    </source>
</evidence>
<keyword evidence="11" id="KW-0560">Oxidoreductase</keyword>
<evidence type="ECO:0000256" key="2">
    <source>
        <dbReference type="ARBA" id="ARBA00001966"/>
    </source>
</evidence>
<comment type="cofactor">
    <cofactor evidence="2">
        <name>[4Fe-4S] cluster</name>
        <dbReference type="ChEBI" id="CHEBI:49883"/>
    </cofactor>
</comment>
<dbReference type="SUPFAM" id="SSF50692">
    <property type="entry name" value="ADC-like"/>
    <property type="match status" value="1"/>
</dbReference>
<dbReference type="Gene3D" id="3.40.228.10">
    <property type="entry name" value="Dimethylsulfoxide Reductase, domain 2"/>
    <property type="match status" value="1"/>
</dbReference>
<dbReference type="GO" id="GO:0009389">
    <property type="term" value="F:dimethyl sulfoxide reductase activity"/>
    <property type="evidence" value="ECO:0007669"/>
    <property type="project" value="InterPro"/>
</dbReference>
<evidence type="ECO:0000256" key="12">
    <source>
        <dbReference type="ARBA" id="ARBA00023004"/>
    </source>
</evidence>
<protein>
    <submittedName>
        <fullName evidence="17">Anaerobic dimethyl sulfoxide reductase chain A</fullName>
    </submittedName>
</protein>
<evidence type="ECO:0000256" key="14">
    <source>
        <dbReference type="ARBA" id="ARBA00023136"/>
    </source>
</evidence>
<dbReference type="GO" id="GO:0009055">
    <property type="term" value="F:electron transfer activity"/>
    <property type="evidence" value="ECO:0007669"/>
    <property type="project" value="TreeGrafter"/>
</dbReference>
<dbReference type="FunFam" id="2.40.40.20:FF:000010">
    <property type="entry name" value="Anaerobic dimethyl sulfoxide reductase subunit A"/>
    <property type="match status" value="1"/>
</dbReference>
<dbReference type="PANTHER" id="PTHR43742:SF3">
    <property type="entry name" value="DIMETHYL SULFOXIDE REDUCTASE DMSA"/>
    <property type="match status" value="1"/>
</dbReference>
<dbReference type="InterPro" id="IPR006655">
    <property type="entry name" value="Mopterin_OxRdtase_prok_CS"/>
</dbReference>
<dbReference type="GO" id="GO:0051539">
    <property type="term" value="F:4 iron, 4 sulfur cluster binding"/>
    <property type="evidence" value="ECO:0007669"/>
    <property type="project" value="UniProtKB-KW"/>
</dbReference>
<gene>
    <name evidence="17" type="ORF">LTSEUGA_1483</name>
</gene>
<keyword evidence="13" id="KW-0411">Iron-sulfur</keyword>
<evidence type="ECO:0000313" key="17">
    <source>
        <dbReference type="EMBL" id="EHC93812.1"/>
    </source>
</evidence>
<dbReference type="FunFam" id="3.40.50.12440:FF:000002">
    <property type="entry name" value="Anaerobic dimethyl sulfoxide reductase, A subunit"/>
    <property type="match status" value="1"/>
</dbReference>
<evidence type="ECO:0000256" key="6">
    <source>
        <dbReference type="ARBA" id="ARBA00022485"/>
    </source>
</evidence>
<comment type="cofactor">
    <cofactor evidence="1">
        <name>Mo-bis(molybdopterin guanine dinucleotide)</name>
        <dbReference type="ChEBI" id="CHEBI:60539"/>
    </cofactor>
</comment>